<sequence>MKIRLIYNKHPYQRDMNKYLFNDLKSDKIFNYYLLAYVLILILFILNKLLIINFIPEVIEFFTYVLGGGIVLMLLYTLVHYLIKSKEIKKTSYSLPNKEEYILFEDECVEYSWNHMVYRVELDSFKKLSVLDSTLFLIPKNKKSPLLRINKSEITSGDFEQIIEYIKQKWNK</sequence>
<feature type="transmembrane region" description="Helical" evidence="1">
    <location>
        <begin position="61"/>
        <end position="83"/>
    </location>
</feature>
<gene>
    <name evidence="2" type="ORF">pgond44_14373</name>
</gene>
<keyword evidence="1" id="KW-1133">Transmembrane helix</keyword>
<name>N1WVU0_9FLAO</name>
<proteinExistence type="predicted"/>
<evidence type="ECO:0000313" key="2">
    <source>
        <dbReference type="EMBL" id="EMY79948.1"/>
    </source>
</evidence>
<dbReference type="AlphaFoldDB" id="N1WVU0"/>
<evidence type="ECO:0000256" key="1">
    <source>
        <dbReference type="SAM" id="Phobius"/>
    </source>
</evidence>
<feature type="transmembrane region" description="Helical" evidence="1">
    <location>
        <begin position="32"/>
        <end position="55"/>
    </location>
</feature>
<accession>N1WVU0</accession>
<dbReference type="EMBL" id="APLF01000024">
    <property type="protein sequence ID" value="EMY79948.1"/>
    <property type="molecule type" value="Genomic_DNA"/>
</dbReference>
<protein>
    <recommendedName>
        <fullName evidence="4">YcxB-like protein domain-containing protein</fullName>
    </recommendedName>
</protein>
<evidence type="ECO:0008006" key="4">
    <source>
        <dbReference type="Google" id="ProtNLM"/>
    </source>
</evidence>
<keyword evidence="3" id="KW-1185">Reference proteome</keyword>
<dbReference type="Proteomes" id="UP000012317">
    <property type="component" value="Unassembled WGS sequence"/>
</dbReference>
<dbReference type="RefSeq" id="WP_003444758.1">
    <property type="nucleotide sequence ID" value="NZ_APLF01000024.1"/>
</dbReference>
<reference evidence="2 3" key="1">
    <citation type="journal article" date="2014" name="Genome Biol. Evol.">
        <title>Extensive gene acquisition in the extremely psychrophilic bacterial species Psychroflexus torquis and the link to sea-ice ecosystem specialism.</title>
        <authorList>
            <person name="Feng S."/>
            <person name="Powell S.M."/>
            <person name="Wilson R."/>
            <person name="Bowman J.P."/>
        </authorList>
    </citation>
    <scope>NUCLEOTIDE SEQUENCE [LARGE SCALE GENOMIC DNA]</scope>
    <source>
        <strain evidence="2 3">ACAM 44</strain>
    </source>
</reference>
<keyword evidence="1" id="KW-0472">Membrane</keyword>
<keyword evidence="1" id="KW-0812">Transmembrane</keyword>
<evidence type="ECO:0000313" key="3">
    <source>
        <dbReference type="Proteomes" id="UP000012317"/>
    </source>
</evidence>
<comment type="caution">
    <text evidence="2">The sequence shown here is derived from an EMBL/GenBank/DDBJ whole genome shotgun (WGS) entry which is preliminary data.</text>
</comment>
<organism evidence="2 3">
    <name type="scientific">Psychroflexus gondwanensis ACAM 44</name>
    <dbReference type="NCBI Taxonomy" id="1189619"/>
    <lineage>
        <taxon>Bacteria</taxon>
        <taxon>Pseudomonadati</taxon>
        <taxon>Bacteroidota</taxon>
        <taxon>Flavobacteriia</taxon>
        <taxon>Flavobacteriales</taxon>
        <taxon>Flavobacteriaceae</taxon>
        <taxon>Psychroflexus</taxon>
    </lineage>
</organism>